<dbReference type="Ensembl" id="ENSAPET00000026268.1">
    <property type="protein sequence ID" value="ENSAPEP00000025594.1"/>
    <property type="gene ID" value="ENSAPEG00000018225.1"/>
</dbReference>
<protein>
    <recommendedName>
        <fullName evidence="14">Ig-like domain-containing protein</fullName>
    </recommendedName>
</protein>
<evidence type="ECO:0000256" key="3">
    <source>
        <dbReference type="ARBA" id="ARBA00022692"/>
    </source>
</evidence>
<dbReference type="PANTHER" id="PTHR25466:SF9">
    <property type="entry name" value="FIBRONECTIN TYPE-III DOMAIN-CONTAINING PROTEIN"/>
    <property type="match status" value="1"/>
</dbReference>
<feature type="signal peptide" evidence="13">
    <location>
        <begin position="1"/>
        <end position="18"/>
    </location>
</feature>
<dbReference type="InterPro" id="IPR013106">
    <property type="entry name" value="Ig_V-set"/>
</dbReference>
<reference evidence="15" key="3">
    <citation type="submission" date="2025-09" db="UniProtKB">
        <authorList>
            <consortium name="Ensembl"/>
        </authorList>
    </citation>
    <scope>IDENTIFICATION</scope>
</reference>
<dbReference type="SUPFAM" id="SSF48726">
    <property type="entry name" value="Immunoglobulin"/>
    <property type="match status" value="1"/>
</dbReference>
<evidence type="ECO:0000256" key="10">
    <source>
        <dbReference type="ARBA" id="ARBA00023319"/>
    </source>
</evidence>
<evidence type="ECO:0000256" key="7">
    <source>
        <dbReference type="ARBA" id="ARBA00023157"/>
    </source>
</evidence>
<dbReference type="InterPro" id="IPR007110">
    <property type="entry name" value="Ig-like_dom"/>
</dbReference>
<evidence type="ECO:0000256" key="8">
    <source>
        <dbReference type="ARBA" id="ARBA00023170"/>
    </source>
</evidence>
<evidence type="ECO:0000256" key="5">
    <source>
        <dbReference type="ARBA" id="ARBA00022989"/>
    </source>
</evidence>
<evidence type="ECO:0000256" key="2">
    <source>
        <dbReference type="ARBA" id="ARBA00022475"/>
    </source>
</evidence>
<dbReference type="GO" id="GO:0071222">
    <property type="term" value="P:cellular response to lipopolysaccharide"/>
    <property type="evidence" value="ECO:0007669"/>
    <property type="project" value="TreeGrafter"/>
</dbReference>
<keyword evidence="3 12" id="KW-0812">Transmembrane</keyword>
<evidence type="ECO:0000256" key="13">
    <source>
        <dbReference type="SAM" id="SignalP"/>
    </source>
</evidence>
<reference evidence="15" key="2">
    <citation type="submission" date="2025-08" db="UniProtKB">
        <authorList>
            <consortium name="Ensembl"/>
        </authorList>
    </citation>
    <scope>IDENTIFICATION</scope>
</reference>
<evidence type="ECO:0000256" key="11">
    <source>
        <dbReference type="SAM" id="MobiDB-lite"/>
    </source>
</evidence>
<keyword evidence="4 13" id="KW-0732">Signal</keyword>
<dbReference type="Proteomes" id="UP000265080">
    <property type="component" value="Chromosome 23"/>
</dbReference>
<feature type="domain" description="Ig-like" evidence="14">
    <location>
        <begin position="26"/>
        <end position="126"/>
    </location>
</feature>
<keyword evidence="6 12" id="KW-0472">Membrane</keyword>
<dbReference type="InterPro" id="IPR013783">
    <property type="entry name" value="Ig-like_fold"/>
</dbReference>
<dbReference type="GO" id="GO:0006955">
    <property type="term" value="P:immune response"/>
    <property type="evidence" value="ECO:0007669"/>
    <property type="project" value="TreeGrafter"/>
</dbReference>
<dbReference type="Pfam" id="PF07686">
    <property type="entry name" value="V-set"/>
    <property type="match status" value="1"/>
</dbReference>
<reference evidence="15 16" key="1">
    <citation type="submission" date="2018-03" db="EMBL/GenBank/DDBJ databases">
        <title>Finding Nemo's genes: A chromosome-scale reference assembly of the genome of the orange clownfish Amphiprion percula.</title>
        <authorList>
            <person name="Lehmann R."/>
        </authorList>
    </citation>
    <scope>NUCLEOTIDE SEQUENCE</scope>
</reference>
<organism evidence="15 16">
    <name type="scientific">Amphiprion percula</name>
    <name type="common">Orange clownfish</name>
    <name type="synonym">Lutjanus percula</name>
    <dbReference type="NCBI Taxonomy" id="161767"/>
    <lineage>
        <taxon>Eukaryota</taxon>
        <taxon>Metazoa</taxon>
        <taxon>Chordata</taxon>
        <taxon>Craniata</taxon>
        <taxon>Vertebrata</taxon>
        <taxon>Euteleostomi</taxon>
        <taxon>Actinopterygii</taxon>
        <taxon>Neopterygii</taxon>
        <taxon>Teleostei</taxon>
        <taxon>Neoteleostei</taxon>
        <taxon>Acanthomorphata</taxon>
        <taxon>Ovalentaria</taxon>
        <taxon>Pomacentridae</taxon>
        <taxon>Amphiprion</taxon>
    </lineage>
</organism>
<evidence type="ECO:0000313" key="15">
    <source>
        <dbReference type="Ensembl" id="ENSAPEP00000025594.1"/>
    </source>
</evidence>
<keyword evidence="5 12" id="KW-1133">Transmembrane helix</keyword>
<dbReference type="PANTHER" id="PTHR25466">
    <property type="entry name" value="T-LYMPHOCYTE ACTIVATION ANTIGEN"/>
    <property type="match status" value="1"/>
</dbReference>
<keyword evidence="7" id="KW-1015">Disulfide bond</keyword>
<evidence type="ECO:0000256" key="9">
    <source>
        <dbReference type="ARBA" id="ARBA00023180"/>
    </source>
</evidence>
<dbReference type="InterPro" id="IPR051713">
    <property type="entry name" value="T-cell_Activation_Regulation"/>
</dbReference>
<dbReference type="GO" id="GO:0042130">
    <property type="term" value="P:negative regulation of T cell proliferation"/>
    <property type="evidence" value="ECO:0007669"/>
    <property type="project" value="TreeGrafter"/>
</dbReference>
<evidence type="ECO:0000256" key="6">
    <source>
        <dbReference type="ARBA" id="ARBA00023136"/>
    </source>
</evidence>
<dbReference type="GO" id="GO:0007166">
    <property type="term" value="P:cell surface receptor signaling pathway"/>
    <property type="evidence" value="ECO:0007669"/>
    <property type="project" value="TreeGrafter"/>
</dbReference>
<feature type="region of interest" description="Disordered" evidence="11">
    <location>
        <begin position="161"/>
        <end position="181"/>
    </location>
</feature>
<evidence type="ECO:0000259" key="14">
    <source>
        <dbReference type="PROSITE" id="PS50835"/>
    </source>
</evidence>
<evidence type="ECO:0000313" key="16">
    <source>
        <dbReference type="Proteomes" id="UP000265080"/>
    </source>
</evidence>
<accession>A0A3P8TKZ9</accession>
<keyword evidence="16" id="KW-1185">Reference proteome</keyword>
<sequence length="254" mass="28146">MLCLLFDFVRRFLRLCSCCSDLQVDVKPGEDALLPCRAAGDADLGVAEWRRADKRRSLADILVIRDGKKLPDQHPSVHGRVKLKDPEMKSRDVSVILKNVTINDTGTHECRIKTDRTIGSPPELVNIIELRVKDSGEFTVMKTGEVVEIKTHMCFCFEGQTEDSEDDGTKHEGPKNEGTEDEGLSDLTAVFKVFIILAGLAFVIVLVIRYSELFVAFWEIARSSLLSVESSAAALQVLLSEKKHPTEAKSSAVS</sequence>
<name>A0A3P8TKZ9_AMPPE</name>
<evidence type="ECO:0000256" key="4">
    <source>
        <dbReference type="ARBA" id="ARBA00022729"/>
    </source>
</evidence>
<keyword evidence="2" id="KW-1003">Cell membrane</keyword>
<dbReference type="PROSITE" id="PS50835">
    <property type="entry name" value="IG_LIKE"/>
    <property type="match status" value="1"/>
</dbReference>
<evidence type="ECO:0000256" key="12">
    <source>
        <dbReference type="SAM" id="Phobius"/>
    </source>
</evidence>
<dbReference type="InterPro" id="IPR036179">
    <property type="entry name" value="Ig-like_dom_sf"/>
</dbReference>
<dbReference type="GO" id="GO:0009897">
    <property type="term" value="C:external side of plasma membrane"/>
    <property type="evidence" value="ECO:0007669"/>
    <property type="project" value="TreeGrafter"/>
</dbReference>
<feature type="transmembrane region" description="Helical" evidence="12">
    <location>
        <begin position="189"/>
        <end position="208"/>
    </location>
</feature>
<feature type="chain" id="PRO_5018221233" description="Ig-like domain-containing protein" evidence="13">
    <location>
        <begin position="19"/>
        <end position="254"/>
    </location>
</feature>
<dbReference type="GO" id="GO:0031295">
    <property type="term" value="P:T cell costimulation"/>
    <property type="evidence" value="ECO:0007669"/>
    <property type="project" value="TreeGrafter"/>
</dbReference>
<evidence type="ECO:0000256" key="1">
    <source>
        <dbReference type="ARBA" id="ARBA00004251"/>
    </source>
</evidence>
<proteinExistence type="predicted"/>
<keyword evidence="8" id="KW-0675">Receptor</keyword>
<keyword evidence="10" id="KW-0393">Immunoglobulin domain</keyword>
<dbReference type="GO" id="GO:0042102">
    <property type="term" value="P:positive regulation of T cell proliferation"/>
    <property type="evidence" value="ECO:0007669"/>
    <property type="project" value="TreeGrafter"/>
</dbReference>
<feature type="compositionally biased region" description="Basic and acidic residues" evidence="11">
    <location>
        <begin position="167"/>
        <end position="178"/>
    </location>
</feature>
<dbReference type="OMA" id="AFWEIAR"/>
<dbReference type="GeneTree" id="ENSGT01150000288623"/>
<keyword evidence="9" id="KW-0325">Glycoprotein</keyword>
<dbReference type="AlphaFoldDB" id="A0A3P8TKZ9"/>
<dbReference type="Gene3D" id="2.60.40.10">
    <property type="entry name" value="Immunoglobulins"/>
    <property type="match status" value="1"/>
</dbReference>
<comment type="subcellular location">
    <subcellularLocation>
        <location evidence="1">Cell membrane</location>
        <topology evidence="1">Single-pass type I membrane protein</topology>
    </subcellularLocation>
</comment>